<name>A0A939C8P7_9ARCH</name>
<dbReference type="EMBL" id="JAFGDB010000029">
    <property type="protein sequence ID" value="MBN2067172.1"/>
    <property type="molecule type" value="Genomic_DNA"/>
</dbReference>
<dbReference type="InterPro" id="IPR051918">
    <property type="entry name" value="STPP_CPPED1"/>
</dbReference>
<dbReference type="SUPFAM" id="SSF56300">
    <property type="entry name" value="Metallo-dependent phosphatases"/>
    <property type="match status" value="1"/>
</dbReference>
<dbReference type="GO" id="GO:0016787">
    <property type="term" value="F:hydrolase activity"/>
    <property type="evidence" value="ECO:0007669"/>
    <property type="project" value="InterPro"/>
</dbReference>
<keyword evidence="1" id="KW-0472">Membrane</keyword>
<dbReference type="InterPro" id="IPR004843">
    <property type="entry name" value="Calcineurin-like_PHP"/>
</dbReference>
<evidence type="ECO:0000313" key="3">
    <source>
        <dbReference type="EMBL" id="MBN2067172.1"/>
    </source>
</evidence>
<organism evidence="3 4">
    <name type="scientific">Candidatus Iainarchaeum sp</name>
    <dbReference type="NCBI Taxonomy" id="3101447"/>
    <lineage>
        <taxon>Archaea</taxon>
        <taxon>Candidatus Iainarchaeota</taxon>
        <taxon>Candidatus Iainarchaeia</taxon>
        <taxon>Candidatus Iainarchaeales</taxon>
        <taxon>Candidatus Iainarchaeaceae</taxon>
        <taxon>Candidatus Iainarchaeum</taxon>
    </lineage>
</organism>
<feature type="transmembrane region" description="Helical" evidence="1">
    <location>
        <begin position="317"/>
        <end position="334"/>
    </location>
</feature>
<proteinExistence type="predicted"/>
<accession>A0A939C8P7</accession>
<dbReference type="PANTHER" id="PTHR43143:SF5">
    <property type="entry name" value="SECRETED PROTEIN"/>
    <property type="match status" value="1"/>
</dbReference>
<sequence length="340" mass="37651">MRKSFILIAIILLFSTVSAEQGDFTIVVLPDTQKYSRDFPEIFNSQTEWIAENAESMNIVFVSHLGDIVDDYDSVEQWQNAGTSMGFLDGKVAYGIAPGNHDFSREGDISNFNFYFPPSRFNSHSWYGGNFPFGSNENSFQLFSASGLDFIVLHLRYCPGKAALQWANQVLRTHSDRLAIISTHAYLGLNGEREVHSYKESGCGTGSNNTEYIWDELIYPNENVFLVLCGHVHGEAGRVDPNIAGKPVLQVLSDYQSLENGGNGFLRIMRFSPTQRKISVQTYSPSLNQFELDNDSQFSLEFSPGPKPEPNPFPVELAAGIAAIAAAGFAAAFLKKTGKI</sequence>
<reference evidence="3" key="1">
    <citation type="submission" date="2021-01" db="EMBL/GenBank/DDBJ databases">
        <title>Active Sulfur Cycling in an Early Earth Analoge.</title>
        <authorList>
            <person name="Hahn C.R."/>
            <person name="Youssef N.H."/>
            <person name="Elshahed M."/>
        </authorList>
    </citation>
    <scope>NUCLEOTIDE SEQUENCE</scope>
    <source>
        <strain evidence="3">Zod_Metabat.1151</strain>
    </source>
</reference>
<dbReference type="Pfam" id="PF00149">
    <property type="entry name" value="Metallophos"/>
    <property type="match status" value="1"/>
</dbReference>
<dbReference type="InterPro" id="IPR029052">
    <property type="entry name" value="Metallo-depent_PP-like"/>
</dbReference>
<protein>
    <submittedName>
        <fullName evidence="3">Metallophosphoesterase</fullName>
    </submittedName>
</protein>
<dbReference type="Proteomes" id="UP000809243">
    <property type="component" value="Unassembled WGS sequence"/>
</dbReference>
<gene>
    <name evidence="3" type="ORF">JW744_01760</name>
</gene>
<evidence type="ECO:0000313" key="4">
    <source>
        <dbReference type="Proteomes" id="UP000809243"/>
    </source>
</evidence>
<evidence type="ECO:0000256" key="1">
    <source>
        <dbReference type="SAM" id="Phobius"/>
    </source>
</evidence>
<dbReference type="AlphaFoldDB" id="A0A939C8P7"/>
<comment type="caution">
    <text evidence="3">The sequence shown here is derived from an EMBL/GenBank/DDBJ whole genome shotgun (WGS) entry which is preliminary data.</text>
</comment>
<feature type="domain" description="Calcineurin-like phosphoesterase" evidence="2">
    <location>
        <begin position="25"/>
        <end position="234"/>
    </location>
</feature>
<dbReference type="PANTHER" id="PTHR43143">
    <property type="entry name" value="METALLOPHOSPHOESTERASE, CALCINEURIN SUPERFAMILY"/>
    <property type="match status" value="1"/>
</dbReference>
<dbReference type="Gene3D" id="3.60.21.10">
    <property type="match status" value="1"/>
</dbReference>
<keyword evidence="1" id="KW-1133">Transmembrane helix</keyword>
<keyword evidence="1" id="KW-0812">Transmembrane</keyword>
<evidence type="ECO:0000259" key="2">
    <source>
        <dbReference type="Pfam" id="PF00149"/>
    </source>
</evidence>